<dbReference type="InterPro" id="IPR015424">
    <property type="entry name" value="PyrdxlP-dep_Trfase"/>
</dbReference>
<name>A0A6J6G096_9ZZZZ</name>
<dbReference type="GO" id="GO:0016829">
    <property type="term" value="F:lyase activity"/>
    <property type="evidence" value="ECO:0007669"/>
    <property type="project" value="InterPro"/>
</dbReference>
<evidence type="ECO:0000259" key="4">
    <source>
        <dbReference type="Pfam" id="PF01212"/>
    </source>
</evidence>
<dbReference type="Gene3D" id="3.40.640.10">
    <property type="entry name" value="Type I PLP-dependent aspartate aminotransferase-like (Major domain)"/>
    <property type="match status" value="1"/>
</dbReference>
<organism evidence="5">
    <name type="scientific">freshwater metagenome</name>
    <dbReference type="NCBI Taxonomy" id="449393"/>
    <lineage>
        <taxon>unclassified sequences</taxon>
        <taxon>metagenomes</taxon>
        <taxon>ecological metagenomes</taxon>
    </lineage>
</organism>
<dbReference type="Gene3D" id="3.90.1150.10">
    <property type="entry name" value="Aspartate Aminotransferase, domain 1"/>
    <property type="match status" value="1"/>
</dbReference>
<dbReference type="GO" id="GO:0006520">
    <property type="term" value="P:amino acid metabolic process"/>
    <property type="evidence" value="ECO:0007669"/>
    <property type="project" value="InterPro"/>
</dbReference>
<dbReference type="PANTHER" id="PTHR48097">
    <property type="entry name" value="L-THREONINE ALDOLASE-RELATED"/>
    <property type="match status" value="1"/>
</dbReference>
<dbReference type="InterPro" id="IPR015422">
    <property type="entry name" value="PyrdxlP-dep_Trfase_small"/>
</dbReference>
<evidence type="ECO:0000256" key="2">
    <source>
        <dbReference type="ARBA" id="ARBA00006966"/>
    </source>
</evidence>
<evidence type="ECO:0000256" key="3">
    <source>
        <dbReference type="ARBA" id="ARBA00022898"/>
    </source>
</evidence>
<evidence type="ECO:0000313" key="5">
    <source>
        <dbReference type="EMBL" id="CAB4593990.1"/>
    </source>
</evidence>
<dbReference type="InterPro" id="IPR001597">
    <property type="entry name" value="ArAA_b-elim_lyase/Thr_aldolase"/>
</dbReference>
<comment type="cofactor">
    <cofactor evidence="1">
        <name>pyridoxal 5'-phosphate</name>
        <dbReference type="ChEBI" id="CHEBI:597326"/>
    </cofactor>
</comment>
<comment type="similarity">
    <text evidence="2">Belongs to the threonine aldolase family.</text>
</comment>
<dbReference type="InterPro" id="IPR015421">
    <property type="entry name" value="PyrdxlP-dep_Trfase_major"/>
</dbReference>
<protein>
    <submittedName>
        <fullName evidence="5">Unannotated protein</fullName>
    </submittedName>
</protein>
<proteinExistence type="inferred from homology"/>
<dbReference type="SUPFAM" id="SSF53383">
    <property type="entry name" value="PLP-dependent transferases"/>
    <property type="match status" value="1"/>
</dbReference>
<reference evidence="5" key="1">
    <citation type="submission" date="2020-05" db="EMBL/GenBank/DDBJ databases">
        <authorList>
            <person name="Chiriac C."/>
            <person name="Salcher M."/>
            <person name="Ghai R."/>
            <person name="Kavagutti S V."/>
        </authorList>
    </citation>
    <scope>NUCLEOTIDE SEQUENCE</scope>
</reference>
<dbReference type="PANTHER" id="PTHR48097:SF5">
    <property type="entry name" value="LOW SPECIFICITY L-THREONINE ALDOLASE"/>
    <property type="match status" value="1"/>
</dbReference>
<sequence length="352" mass="38359">MKISHQPPSRLFTSDNAAGVHPDVMAAVVRANESHALAYGLDKYTVQAKDAFSKLFDADVRSEFVFGGTGANVLALACVLKPAEAVVCTSWSHIAVDETGAPEKILGAKLIDLPSLDGKLKPQDLHSVAHLRGHVHHAQPAAVSITQSTELGTVYSPDEVRAICETAHELEMLVHMDGARLSNAAAVYGATPEALRSFTIDAGVDVLSFGAMKAGVMFGEAVVFLNPKLGDRVEYIRKQITQLNSKMRFISAQYVELFRDGLFFQLGAQANAMALALYERTKHHKLLGLVKPPLVNSLYPTISQPARTALQDWSFFWDWDVAAQQVRWMTAWDTTLEDIEAFGLGVDEALNG</sequence>
<gene>
    <name evidence="5" type="ORF">UFOPK1826_00221</name>
</gene>
<dbReference type="Pfam" id="PF01212">
    <property type="entry name" value="Beta_elim_lyase"/>
    <property type="match status" value="1"/>
</dbReference>
<dbReference type="EMBL" id="CAEZUN010000017">
    <property type="protein sequence ID" value="CAB4593990.1"/>
    <property type="molecule type" value="Genomic_DNA"/>
</dbReference>
<feature type="domain" description="Aromatic amino acid beta-eliminating lyase/threonine aldolase" evidence="4">
    <location>
        <begin position="12"/>
        <end position="282"/>
    </location>
</feature>
<dbReference type="AlphaFoldDB" id="A0A6J6G096"/>
<accession>A0A6J6G096</accession>
<keyword evidence="3" id="KW-0663">Pyridoxal phosphate</keyword>
<evidence type="ECO:0000256" key="1">
    <source>
        <dbReference type="ARBA" id="ARBA00001933"/>
    </source>
</evidence>